<dbReference type="KEGG" id="acan:ACA1_261040"/>
<name>L8GHN7_ACACF</name>
<dbReference type="GO" id="GO:0005198">
    <property type="term" value="F:structural molecule activity"/>
    <property type="evidence" value="ECO:0007669"/>
    <property type="project" value="InterPro"/>
</dbReference>
<dbReference type="SUPFAM" id="SSF48371">
    <property type="entry name" value="ARM repeat"/>
    <property type="match status" value="2"/>
</dbReference>
<dbReference type="PANTHER" id="PTHR10292">
    <property type="entry name" value="CLATHRIN HEAVY CHAIN RELATED"/>
    <property type="match status" value="1"/>
</dbReference>
<dbReference type="GO" id="GO:0030132">
    <property type="term" value="C:clathrin coat of coated pit"/>
    <property type="evidence" value="ECO:0007669"/>
    <property type="project" value="InterPro"/>
</dbReference>
<dbReference type="Gene3D" id="2.130.10.110">
    <property type="entry name" value="Clathrin heavy-chain terminal domain"/>
    <property type="match status" value="1"/>
</dbReference>
<reference evidence="2 3" key="1">
    <citation type="journal article" date="2013" name="Genome Biol.">
        <title>Genome of Acanthamoeba castellanii highlights extensive lateral gene transfer and early evolution of tyrosine kinase signaling.</title>
        <authorList>
            <person name="Clarke M."/>
            <person name="Lohan A.J."/>
            <person name="Liu B."/>
            <person name="Lagkouvardos I."/>
            <person name="Roy S."/>
            <person name="Zafar N."/>
            <person name="Bertelli C."/>
            <person name="Schilde C."/>
            <person name="Kianianmomeni A."/>
            <person name="Burglin T.R."/>
            <person name="Frech C."/>
            <person name="Turcotte B."/>
            <person name="Kopec K.O."/>
            <person name="Synnott J.M."/>
            <person name="Choo C."/>
            <person name="Paponov I."/>
            <person name="Finkler A."/>
            <person name="Soon Heng Tan C."/>
            <person name="Hutchins A.P."/>
            <person name="Weinmeier T."/>
            <person name="Rattei T."/>
            <person name="Chu J.S."/>
            <person name="Gimenez G."/>
            <person name="Irimia M."/>
            <person name="Rigden D.J."/>
            <person name="Fitzpatrick D.A."/>
            <person name="Lorenzo-Morales J."/>
            <person name="Bateman A."/>
            <person name="Chiu C.H."/>
            <person name="Tang P."/>
            <person name="Hegemann P."/>
            <person name="Fromm H."/>
            <person name="Raoult D."/>
            <person name="Greub G."/>
            <person name="Miranda-Saavedra D."/>
            <person name="Chen N."/>
            <person name="Nash P."/>
            <person name="Ginger M.L."/>
            <person name="Horn M."/>
            <person name="Schaap P."/>
            <person name="Caler L."/>
            <person name="Loftus B."/>
        </authorList>
    </citation>
    <scope>NUCLEOTIDE SEQUENCE [LARGE SCALE GENOMIC DNA]</scope>
    <source>
        <strain evidence="2 3">Neff</strain>
    </source>
</reference>
<evidence type="ECO:0000313" key="3">
    <source>
        <dbReference type="Proteomes" id="UP000011083"/>
    </source>
</evidence>
<dbReference type="EMBL" id="KB008148">
    <property type="protein sequence ID" value="ELR11696.1"/>
    <property type="molecule type" value="Genomic_DNA"/>
</dbReference>
<keyword evidence="3" id="KW-1185">Reference proteome</keyword>
<dbReference type="InterPro" id="IPR055358">
    <property type="entry name" value="CHCR"/>
</dbReference>
<dbReference type="RefSeq" id="XP_004333709.1">
    <property type="nucleotide sequence ID" value="XM_004333661.1"/>
</dbReference>
<feature type="repeat" description="CHCR" evidence="1">
    <location>
        <begin position="561"/>
        <end position="662"/>
    </location>
</feature>
<dbReference type="Pfam" id="PF13838">
    <property type="entry name" value="Clathrin_H_link"/>
    <property type="match status" value="1"/>
</dbReference>
<sequence length="662" mass="74028">MNAEAMIENAGEDERPIIFEELAFLPSLGISGDSISFTAISMESDKRICVQEQPPIPGRTTGSIAIIDVPTASLRGRFPSGADSAIINPKLSLLALLANKKIEIYDMDKKARVTQCESPETVVYWRWVSTTMIAFVTKSAVFHWPAVHKNGAPAAPQPYKFFDRHVGMKGMQMINYRTTSVPDPSNPQRTMPVGCLVGIAKEGERIAGRMQLFASEKNTTQTLEGHACSFVRWGKNNTQRLFCYATRTPSESMFHVYELSPPKDEKPFKRKSTPIYFPPEAAADFPVAMQVSDKHKVAYIITKYGYLHIFDIHSAELIYMNRISADTVFTTVPASHGGIVGLNKSGQVLSVRLNEDAIVSYIALKLDKPRLASRFAARNGWALTHLPRQLDQLIRQGQYTDAATLIFQYPNEDLRTPENLQKFLNAPFTPGQTTPAMQYFNFALTKGKLNRYETLELARAVVKQNRGDLLTTWMQEDKLDCSEELGDMMAGLDPRVASTIYQRVGAHEKVIRAFVDMGESHRIVPYCDATGYAPKVDFAAQIATFLQTNPPQAVSLAIGVLERTPPLLPVEKIIELFVQAQRLPDLTSVFQMALKNNKPEQSHAQTRFLEMLLSTGQVPIADRILATNALTYFDLGYISMLCDKVGLHERGAYLRSRMSQRM</sequence>
<gene>
    <name evidence="2" type="ORF">ACA1_261040</name>
</gene>
<dbReference type="Pfam" id="PF00637">
    <property type="entry name" value="Clathrin"/>
    <property type="match status" value="1"/>
</dbReference>
<dbReference type="GO" id="GO:0006898">
    <property type="term" value="P:receptor-mediated endocytosis"/>
    <property type="evidence" value="ECO:0007669"/>
    <property type="project" value="TreeGrafter"/>
</dbReference>
<dbReference type="SUPFAM" id="SSF50989">
    <property type="entry name" value="Clathrin heavy-chain terminal domain"/>
    <property type="match status" value="1"/>
</dbReference>
<dbReference type="GO" id="GO:0032051">
    <property type="term" value="F:clathrin light chain binding"/>
    <property type="evidence" value="ECO:0007669"/>
    <property type="project" value="TreeGrafter"/>
</dbReference>
<dbReference type="STRING" id="1257118.L8GHN7"/>
<proteinExistence type="predicted"/>
<dbReference type="GO" id="GO:0006886">
    <property type="term" value="P:intracellular protein transport"/>
    <property type="evidence" value="ECO:0007669"/>
    <property type="project" value="UniProtKB-UniRule"/>
</dbReference>
<dbReference type="OrthoDB" id="2113814at2759"/>
<organism evidence="2 3">
    <name type="scientific">Acanthamoeba castellanii (strain ATCC 30010 / Neff)</name>
    <dbReference type="NCBI Taxonomy" id="1257118"/>
    <lineage>
        <taxon>Eukaryota</taxon>
        <taxon>Amoebozoa</taxon>
        <taxon>Discosea</taxon>
        <taxon>Longamoebia</taxon>
        <taxon>Centramoebida</taxon>
        <taxon>Acanthamoebidae</taxon>
        <taxon>Acanthamoeba</taxon>
    </lineage>
</organism>
<dbReference type="GeneID" id="14912036"/>
<dbReference type="GO" id="GO:0071439">
    <property type="term" value="C:clathrin complex"/>
    <property type="evidence" value="ECO:0007669"/>
    <property type="project" value="TreeGrafter"/>
</dbReference>
<dbReference type="GO" id="GO:0030130">
    <property type="term" value="C:clathrin coat of trans-Golgi network vesicle"/>
    <property type="evidence" value="ECO:0007669"/>
    <property type="project" value="InterPro"/>
</dbReference>
<dbReference type="OMA" id="YRRAQIY"/>
<dbReference type="PANTHER" id="PTHR10292:SF1">
    <property type="entry name" value="CLATHRIN HEAVY CHAIN"/>
    <property type="match status" value="1"/>
</dbReference>
<evidence type="ECO:0008006" key="4">
    <source>
        <dbReference type="Google" id="ProtNLM"/>
    </source>
</evidence>
<dbReference type="PROSITE" id="PS50236">
    <property type="entry name" value="CHCR"/>
    <property type="match status" value="1"/>
</dbReference>
<dbReference type="VEuPathDB" id="AmoebaDB:ACA1_261040"/>
<protein>
    <recommendedName>
        <fullName evidence="4">Clathrin heavy chain</fullName>
    </recommendedName>
</protein>
<dbReference type="InterPro" id="IPR000547">
    <property type="entry name" value="Clathrin_H-chain/VPS_repeat"/>
</dbReference>
<dbReference type="InterPro" id="IPR016025">
    <property type="entry name" value="Clathrin_H-chain_N"/>
</dbReference>
<dbReference type="InterPro" id="IPR016024">
    <property type="entry name" value="ARM-type_fold"/>
</dbReference>
<dbReference type="Proteomes" id="UP000011083">
    <property type="component" value="Unassembled WGS sequence"/>
</dbReference>
<evidence type="ECO:0000313" key="2">
    <source>
        <dbReference type="EMBL" id="ELR11696.1"/>
    </source>
</evidence>
<dbReference type="AlphaFoldDB" id="L8GHN7"/>
<accession>L8GHN7</accession>
<evidence type="ECO:0000256" key="1">
    <source>
        <dbReference type="PROSITE-ProRule" id="PRU01006"/>
    </source>
</evidence>